<dbReference type="Proteomes" id="UP000649604">
    <property type="component" value="Unassembled WGS sequence"/>
</dbReference>
<proteinExistence type="predicted"/>
<evidence type="ECO:0000259" key="6">
    <source>
        <dbReference type="Pfam" id="PF10035"/>
    </source>
</evidence>
<evidence type="ECO:0000313" key="7">
    <source>
        <dbReference type="EMBL" id="MBD3325909.1"/>
    </source>
</evidence>
<evidence type="ECO:0000256" key="5">
    <source>
        <dbReference type="ARBA" id="ARBA00023136"/>
    </source>
</evidence>
<evidence type="ECO:0000256" key="4">
    <source>
        <dbReference type="ARBA" id="ARBA00022989"/>
    </source>
</evidence>
<protein>
    <submittedName>
        <fullName evidence="7">DUF2179 domain-containing protein</fullName>
    </submittedName>
</protein>
<comment type="subcellular location">
    <subcellularLocation>
        <location evidence="1">Cell membrane</location>
        <topology evidence="1">Multi-pass membrane protein</topology>
    </subcellularLocation>
</comment>
<organism evidence="7 8">
    <name type="scientific">candidate division KSB3 bacterium</name>
    <dbReference type="NCBI Taxonomy" id="2044937"/>
    <lineage>
        <taxon>Bacteria</taxon>
        <taxon>candidate division KSB3</taxon>
    </lineage>
</organism>
<keyword evidence="2" id="KW-1003">Cell membrane</keyword>
<keyword evidence="3" id="KW-0812">Transmembrane</keyword>
<evidence type="ECO:0000256" key="2">
    <source>
        <dbReference type="ARBA" id="ARBA00022475"/>
    </source>
</evidence>
<accession>A0A9D5JXE2</accession>
<keyword evidence="4" id="KW-1133">Transmembrane helix</keyword>
<dbReference type="GO" id="GO:0005886">
    <property type="term" value="C:plasma membrane"/>
    <property type="evidence" value="ECO:0007669"/>
    <property type="project" value="UniProtKB-SubCell"/>
</dbReference>
<dbReference type="InterPro" id="IPR019264">
    <property type="entry name" value="DUF2179"/>
</dbReference>
<dbReference type="EMBL" id="WJJP01000495">
    <property type="protein sequence ID" value="MBD3325909.1"/>
    <property type="molecule type" value="Genomic_DNA"/>
</dbReference>
<evidence type="ECO:0000256" key="3">
    <source>
        <dbReference type="ARBA" id="ARBA00022692"/>
    </source>
</evidence>
<dbReference type="InterPro" id="IPR022930">
    <property type="entry name" value="UPF0316"/>
</dbReference>
<keyword evidence="5" id="KW-0472">Membrane</keyword>
<reference evidence="7" key="1">
    <citation type="submission" date="2019-11" db="EMBL/GenBank/DDBJ databases">
        <title>Microbial mats filling the niche in hypersaline microbial mats.</title>
        <authorList>
            <person name="Wong H.L."/>
            <person name="Macleod F.I."/>
            <person name="White R.A. III"/>
            <person name="Burns B.P."/>
        </authorList>
    </citation>
    <scope>NUCLEOTIDE SEQUENCE</scope>
    <source>
        <strain evidence="7">Rbin_158</strain>
    </source>
</reference>
<dbReference type="Pfam" id="PF10035">
    <property type="entry name" value="DUF2179"/>
    <property type="match status" value="1"/>
</dbReference>
<sequence length="132" mass="14997">VLVKSTSVVHFIAYAAGFGIGNYIGLFIEDKMSIGIVILRIILRKESDELLRFLREQDIGYTIVDGKGVQGEVKIVFSVLQRHDLPRVIKAINLYNPKAFYSIEDVRTSSAGVFPHKEKKRFLLFRNGRKAK</sequence>
<dbReference type="PANTHER" id="PTHR40060:SF1">
    <property type="entry name" value="UPF0316 PROTEIN YEBE"/>
    <property type="match status" value="1"/>
</dbReference>
<feature type="non-terminal residue" evidence="7">
    <location>
        <position position="1"/>
    </location>
</feature>
<dbReference type="PANTHER" id="PTHR40060">
    <property type="entry name" value="UPF0316 PROTEIN YEBE"/>
    <property type="match status" value="1"/>
</dbReference>
<comment type="caution">
    <text evidence="7">The sequence shown here is derived from an EMBL/GenBank/DDBJ whole genome shotgun (WGS) entry which is preliminary data.</text>
</comment>
<name>A0A9D5JXE2_9BACT</name>
<gene>
    <name evidence="7" type="ORF">GF339_15085</name>
</gene>
<dbReference type="CDD" id="cd16381">
    <property type="entry name" value="YitT_C_like_1"/>
    <property type="match status" value="1"/>
</dbReference>
<feature type="domain" description="DUF2179" evidence="6">
    <location>
        <begin position="60"/>
        <end position="107"/>
    </location>
</feature>
<dbReference type="Gene3D" id="3.30.70.120">
    <property type="match status" value="1"/>
</dbReference>
<evidence type="ECO:0000313" key="8">
    <source>
        <dbReference type="Proteomes" id="UP000649604"/>
    </source>
</evidence>
<dbReference type="InterPro" id="IPR015867">
    <property type="entry name" value="N-reg_PII/ATP_PRibTrfase_C"/>
</dbReference>
<dbReference type="AlphaFoldDB" id="A0A9D5JXE2"/>
<evidence type="ECO:0000256" key="1">
    <source>
        <dbReference type="ARBA" id="ARBA00004651"/>
    </source>
</evidence>